<reference evidence="2" key="1">
    <citation type="submission" date="2022-11" db="EMBL/GenBank/DDBJ databases">
        <title>Minimal conservation of predation-associated metabolite biosynthetic gene clusters underscores biosynthetic potential of Myxococcota including descriptions for ten novel species: Archangium lansinium sp. nov., Myxococcus landrumus sp. nov., Nannocystis bai.</title>
        <authorList>
            <person name="Ahearne A."/>
            <person name="Stevens C."/>
            <person name="Phillips K."/>
        </authorList>
    </citation>
    <scope>NUCLEOTIDE SEQUENCE</scope>
    <source>
        <strain evidence="2">Na p29</strain>
    </source>
</reference>
<comment type="caution">
    <text evidence="2">The sequence shown here is derived from an EMBL/GenBank/DDBJ whole genome shotgun (WGS) entry which is preliminary data.</text>
</comment>
<accession>A0A9X3IXX4</accession>
<dbReference type="EMBL" id="JAPNKE010000002">
    <property type="protein sequence ID" value="MCY1007916.1"/>
    <property type="molecule type" value="Genomic_DNA"/>
</dbReference>
<dbReference type="Pfam" id="PF05626">
    <property type="entry name" value="DUF790"/>
    <property type="match status" value="1"/>
</dbReference>
<dbReference type="PANTHER" id="PTHR39640">
    <property type="entry name" value="VNG6129C"/>
    <property type="match status" value="1"/>
</dbReference>
<dbReference type="RefSeq" id="WP_267770558.1">
    <property type="nucleotide sequence ID" value="NZ_JAPNKE010000002.1"/>
</dbReference>
<dbReference type="AlphaFoldDB" id="A0A9X3IXX4"/>
<name>A0A9X3IXX4_9BACT</name>
<dbReference type="Proteomes" id="UP001150924">
    <property type="component" value="Unassembled WGS sequence"/>
</dbReference>
<keyword evidence="3" id="KW-1185">Reference proteome</keyword>
<dbReference type="PANTHER" id="PTHR39640:SF1">
    <property type="entry name" value="DUF790 FAMILY PROTEIN"/>
    <property type="match status" value="1"/>
</dbReference>
<evidence type="ECO:0000313" key="2">
    <source>
        <dbReference type="EMBL" id="MCY1007916.1"/>
    </source>
</evidence>
<dbReference type="InterPro" id="IPR008508">
    <property type="entry name" value="Bax1"/>
</dbReference>
<proteinExistence type="predicted"/>
<evidence type="ECO:0000256" key="1">
    <source>
        <dbReference type="SAM" id="MobiDB-lite"/>
    </source>
</evidence>
<feature type="region of interest" description="Disordered" evidence="1">
    <location>
        <begin position="411"/>
        <end position="451"/>
    </location>
</feature>
<protein>
    <submittedName>
        <fullName evidence="2">DUF790 family protein</fullName>
    </submittedName>
</protein>
<sequence length="479" mass="52748">MLTRDLLVYRRVKGIRLRPTFVDPDDDDHIATAGALIELLTHAAGEPRGAVDEAADAICGEARKVKVARGLYKLLTDRCEWDDPGDTAMELRAAAFARSAAVLRDLSEESSLSDYLAAVAAGLPRPLADVRAHLYDDLAEHRRLLSAKLPSPAALLARYNLALAQGLVLYAGSLDVRAPSPGPLELRKLLRWLRFSRLVAEVRRDGDGWHLRIEGPAAQLDMQKKYGLQLATFLGAVPVLGKFTVEADIDLPRQPRARLYLDHKDPLKALDDGPLGHIPPEIELGMASLGDARWTLDPMPELRHVGAAGMCVPDFALRDATTGKSVAVELFHRWHRHALLRRLDELAARPDPHFLVGVDLSLAKDDALAARLATAPQVFTFNNFRPGSAWHRCSSRSATCSEGQVTCPRGHVPADSVIRSRSRPDRMSERSPRRPKPAALTCPRTSPRSRLRARRPVLTCPRGHLGSDRTALRVRIVPP</sequence>
<evidence type="ECO:0000313" key="3">
    <source>
        <dbReference type="Proteomes" id="UP001150924"/>
    </source>
</evidence>
<gene>
    <name evidence="2" type="ORF">OV079_20630</name>
</gene>
<organism evidence="2 3">
    <name type="scientific">Nannocystis pusilla</name>
    <dbReference type="NCBI Taxonomy" id="889268"/>
    <lineage>
        <taxon>Bacteria</taxon>
        <taxon>Pseudomonadati</taxon>
        <taxon>Myxococcota</taxon>
        <taxon>Polyangia</taxon>
        <taxon>Nannocystales</taxon>
        <taxon>Nannocystaceae</taxon>
        <taxon>Nannocystis</taxon>
    </lineage>
</organism>
<feature type="compositionally biased region" description="Basic and acidic residues" evidence="1">
    <location>
        <begin position="422"/>
        <end position="432"/>
    </location>
</feature>